<dbReference type="GO" id="GO:0003677">
    <property type="term" value="F:DNA binding"/>
    <property type="evidence" value="ECO:0007669"/>
    <property type="project" value="UniProtKB-UniRule"/>
</dbReference>
<dbReference type="Gene3D" id="3.40.50.2300">
    <property type="match status" value="1"/>
</dbReference>
<dbReference type="InterPro" id="IPR001867">
    <property type="entry name" value="OmpR/PhoB-type_DNA-bd"/>
</dbReference>
<proteinExistence type="inferred from homology"/>
<evidence type="ECO:0000259" key="9">
    <source>
        <dbReference type="PROSITE" id="PS51755"/>
    </source>
</evidence>
<dbReference type="SMART" id="SM00448">
    <property type="entry name" value="REC"/>
    <property type="match status" value="1"/>
</dbReference>
<dbReference type="SUPFAM" id="SSF48452">
    <property type="entry name" value="TPR-like"/>
    <property type="match status" value="1"/>
</dbReference>
<dbReference type="SMART" id="SM00862">
    <property type="entry name" value="Trans_reg_C"/>
    <property type="match status" value="1"/>
</dbReference>
<dbReference type="AlphaFoldDB" id="A0A3P3U9F3"/>
<keyword evidence="6" id="KW-0597">Phosphoprotein</keyword>
<evidence type="ECO:0000313" key="11">
    <source>
        <dbReference type="Proteomes" id="UP000267017"/>
    </source>
</evidence>
<dbReference type="GO" id="GO:0006355">
    <property type="term" value="P:regulation of DNA-templated transcription"/>
    <property type="evidence" value="ECO:0007669"/>
    <property type="project" value="InterPro"/>
</dbReference>
<dbReference type="InterPro" id="IPR036388">
    <property type="entry name" value="WH-like_DNA-bd_sf"/>
</dbReference>
<dbReference type="Pfam" id="PF03704">
    <property type="entry name" value="BTAD"/>
    <property type="match status" value="1"/>
</dbReference>
<dbReference type="EMBL" id="RRCN01000001">
    <property type="protein sequence ID" value="RRJ66982.1"/>
    <property type="molecule type" value="Genomic_DNA"/>
</dbReference>
<evidence type="ECO:0000256" key="6">
    <source>
        <dbReference type="PROSITE-ProRule" id="PRU00169"/>
    </source>
</evidence>
<feature type="domain" description="OmpR/PhoB-type" evidence="9">
    <location>
        <begin position="120"/>
        <end position="228"/>
    </location>
</feature>
<evidence type="ECO:0000313" key="10">
    <source>
        <dbReference type="EMBL" id="RRJ66982.1"/>
    </source>
</evidence>
<dbReference type="PROSITE" id="PS51755">
    <property type="entry name" value="OMPR_PHOB"/>
    <property type="match status" value="1"/>
</dbReference>
<keyword evidence="3" id="KW-0805">Transcription regulation</keyword>
<dbReference type="PANTHER" id="PTHR35807:SF2">
    <property type="entry name" value="TRANSCRIPTIONAL ACTIVATOR DOMAIN"/>
    <property type="match status" value="1"/>
</dbReference>
<dbReference type="InterPro" id="IPR011006">
    <property type="entry name" value="CheY-like_superfamily"/>
</dbReference>
<dbReference type="PANTHER" id="PTHR35807">
    <property type="entry name" value="TRANSCRIPTIONAL REGULATOR REDD-RELATED"/>
    <property type="match status" value="1"/>
</dbReference>
<dbReference type="PROSITE" id="PS50110">
    <property type="entry name" value="RESPONSE_REGULATORY"/>
    <property type="match status" value="1"/>
</dbReference>
<dbReference type="SMART" id="SM01043">
    <property type="entry name" value="BTAD"/>
    <property type="match status" value="1"/>
</dbReference>
<dbReference type="RefSeq" id="WP_128634764.1">
    <property type="nucleotide sequence ID" value="NZ_RRCN01000001.1"/>
</dbReference>
<dbReference type="InterPro" id="IPR051677">
    <property type="entry name" value="AfsR-DnrI-RedD_regulator"/>
</dbReference>
<accession>A0A3P3U9F3</accession>
<comment type="caution">
    <text evidence="10">The sequence shown here is derived from an EMBL/GenBank/DDBJ whole genome shotgun (WGS) entry which is preliminary data.</text>
</comment>
<dbReference type="Proteomes" id="UP000267017">
    <property type="component" value="Unassembled WGS sequence"/>
</dbReference>
<dbReference type="SUPFAM" id="SSF52172">
    <property type="entry name" value="CheY-like"/>
    <property type="match status" value="1"/>
</dbReference>
<name>A0A3P3U9F3_9BACL</name>
<organism evidence="10 11">
    <name type="scientific">Paenibacillus oralis</name>
    <dbReference type="NCBI Taxonomy" id="2490856"/>
    <lineage>
        <taxon>Bacteria</taxon>
        <taxon>Bacillati</taxon>
        <taxon>Bacillota</taxon>
        <taxon>Bacilli</taxon>
        <taxon>Bacillales</taxon>
        <taxon>Paenibacillaceae</taxon>
        <taxon>Paenibacillus</taxon>
    </lineage>
</organism>
<dbReference type="Gene3D" id="1.10.10.10">
    <property type="entry name" value="Winged helix-like DNA-binding domain superfamily/Winged helix DNA-binding domain"/>
    <property type="match status" value="1"/>
</dbReference>
<feature type="DNA-binding region" description="OmpR/PhoB-type" evidence="7">
    <location>
        <begin position="120"/>
        <end position="228"/>
    </location>
</feature>
<dbReference type="InterPro" id="IPR005158">
    <property type="entry name" value="BTAD"/>
</dbReference>
<comment type="similarity">
    <text evidence="1">Belongs to the AfsR/DnrI/RedD regulatory family.</text>
</comment>
<feature type="domain" description="Response regulatory" evidence="8">
    <location>
        <begin position="2"/>
        <end position="116"/>
    </location>
</feature>
<dbReference type="InterPro" id="IPR001789">
    <property type="entry name" value="Sig_transdc_resp-reg_receiver"/>
</dbReference>
<evidence type="ECO:0000256" key="3">
    <source>
        <dbReference type="ARBA" id="ARBA00023015"/>
    </source>
</evidence>
<keyword evidence="11" id="KW-1185">Reference proteome</keyword>
<keyword evidence="5" id="KW-0804">Transcription</keyword>
<dbReference type="Pfam" id="PF00072">
    <property type="entry name" value="Response_reg"/>
    <property type="match status" value="1"/>
</dbReference>
<dbReference type="OrthoDB" id="3190595at2"/>
<sequence>MNVVLIDDENLALNYLEHHLESMYGIHVVGKFISPVVGKEFILRTDIDVVFLDIHLPEISGIELAEQLLQFKPRLNIVFVTAYDHYAIKAFELNALDYIMKPLRKERLTITLERIRDRLERVPSAADMAKEELRVCMFQQLQMTSKNHPHAPIRWRTSRAQELFLYLLQHRGQLVRKSALIEFLWPEYEPGKAFSQLYTAIYHIRKTLESFGPYFHISNATDGYVLNLEHVRLDVEEWERFILVGYPVGEATIGEYEEVMELYQGDYLQNYEYWWAESERFRLKTLWLRASFQMAEWYDSSGHREKAIEKYLEICNRYPLAEEAHFALMKIYGSLDNHLSVHRQYRLLTAILTEELNERPSPYITEWYQQWADENQKALPGQL</sequence>
<evidence type="ECO:0000256" key="2">
    <source>
        <dbReference type="ARBA" id="ARBA00023012"/>
    </source>
</evidence>
<evidence type="ECO:0000256" key="4">
    <source>
        <dbReference type="ARBA" id="ARBA00023125"/>
    </source>
</evidence>
<feature type="modified residue" description="4-aspartylphosphate" evidence="6">
    <location>
        <position position="53"/>
    </location>
</feature>
<dbReference type="GO" id="GO:0000160">
    <property type="term" value="P:phosphorelay signal transduction system"/>
    <property type="evidence" value="ECO:0007669"/>
    <property type="project" value="UniProtKB-KW"/>
</dbReference>
<evidence type="ECO:0000256" key="5">
    <source>
        <dbReference type="ARBA" id="ARBA00023163"/>
    </source>
</evidence>
<dbReference type="InterPro" id="IPR016032">
    <property type="entry name" value="Sig_transdc_resp-reg_C-effctor"/>
</dbReference>
<evidence type="ECO:0000259" key="8">
    <source>
        <dbReference type="PROSITE" id="PS50110"/>
    </source>
</evidence>
<dbReference type="InterPro" id="IPR011990">
    <property type="entry name" value="TPR-like_helical_dom_sf"/>
</dbReference>
<gene>
    <name evidence="10" type="ORF">EHV15_31685</name>
</gene>
<dbReference type="SUPFAM" id="SSF46894">
    <property type="entry name" value="C-terminal effector domain of the bipartite response regulators"/>
    <property type="match status" value="1"/>
</dbReference>
<keyword evidence="2" id="KW-0902">Two-component regulatory system</keyword>
<protein>
    <submittedName>
        <fullName evidence="10">Response regulator</fullName>
    </submittedName>
</protein>
<keyword evidence="4 7" id="KW-0238">DNA-binding</keyword>
<dbReference type="Gene3D" id="1.25.40.10">
    <property type="entry name" value="Tetratricopeptide repeat domain"/>
    <property type="match status" value="1"/>
</dbReference>
<evidence type="ECO:0000256" key="1">
    <source>
        <dbReference type="ARBA" id="ARBA00005820"/>
    </source>
</evidence>
<evidence type="ECO:0000256" key="7">
    <source>
        <dbReference type="PROSITE-ProRule" id="PRU01091"/>
    </source>
</evidence>
<reference evidence="10 11" key="1">
    <citation type="submission" date="2018-11" db="EMBL/GenBank/DDBJ databases">
        <title>Genome sequencing of Paenibacillus sp. KCOM 3021 (= ChDC PVNT-B20).</title>
        <authorList>
            <person name="Kook J.-K."/>
            <person name="Park S.-N."/>
            <person name="Lim Y.K."/>
        </authorList>
    </citation>
    <scope>NUCLEOTIDE SEQUENCE [LARGE SCALE GENOMIC DNA]</scope>
    <source>
        <strain evidence="10 11">KCOM 3021</strain>
    </source>
</reference>